<evidence type="ECO:0000259" key="2">
    <source>
        <dbReference type="Pfam" id="PF00656"/>
    </source>
</evidence>
<sequence>MNNSSNNINIKRDISRHVPSEWDFFFDSDKEGETNTKQNIKNQKIRKAFVCGNSYGGKYHFDKDAQRVSDILQDKCGFNCTLVLNEPNLKKCFVEFINSFKYTETNVDLIFYFSGHTVSKKSGLELELDKSNETSPGCTSSKKKKSFLCLNELVDIVDLKEKDIEVSNLKVSDIQLSFKKLFILECCRLNDDATTDQYISILKKYPRPVESQFKESKNTAFLYSTNLGKYASERDPLSTFTESLVGRMTSKRAPGRDLNTVSEIIQEDLYSQYKKSNFLNPIDYNQQYKIWFSSLNMFSLDISGSGSTQEEKLASEFVHNLFEKFLKDKFYCFFGDTESMGKFVLVENEDPLEVKKKQKQQYLKNRRCASPSPSGSPLLKLPNGIDRGSPSPSGSPLIKSSSGVELNKSPSLFSGSNGMPPLCGNSPSSRCSSPSWAIGINISKSAPCIPLSQSPKLLVLGINKNTKFHINDVSQGSTDEDEELTNINGGGGGDSSSSLSPSLMGNMEKPINLLERIENQLSINSCGGSGGGYIGNDEEIDSSSNKNWRVFTQYNKIENTLI</sequence>
<feature type="compositionally biased region" description="Low complexity" evidence="1">
    <location>
        <begin position="370"/>
        <end position="403"/>
    </location>
</feature>
<dbReference type="eggNOG" id="ENOG502RD24">
    <property type="taxonomic scope" value="Eukaryota"/>
</dbReference>
<evidence type="ECO:0000313" key="3">
    <source>
        <dbReference type="EMBL" id="EGC35114.1"/>
    </source>
</evidence>
<dbReference type="PANTHER" id="PTHR22576:SF37">
    <property type="entry name" value="MUCOSA-ASSOCIATED LYMPHOID TISSUE LYMPHOMA TRANSLOCATION PROTEIN 1"/>
    <property type="match status" value="1"/>
</dbReference>
<proteinExistence type="predicted"/>
<dbReference type="InterPro" id="IPR052039">
    <property type="entry name" value="Caspase-related_regulators"/>
</dbReference>
<dbReference type="AlphaFoldDB" id="F0ZLR2"/>
<evidence type="ECO:0000256" key="1">
    <source>
        <dbReference type="SAM" id="MobiDB-lite"/>
    </source>
</evidence>
<dbReference type="Proteomes" id="UP000001064">
    <property type="component" value="Unassembled WGS sequence"/>
</dbReference>
<organism evidence="3 4">
    <name type="scientific">Dictyostelium purpureum</name>
    <name type="common">Slime mold</name>
    <dbReference type="NCBI Taxonomy" id="5786"/>
    <lineage>
        <taxon>Eukaryota</taxon>
        <taxon>Amoebozoa</taxon>
        <taxon>Evosea</taxon>
        <taxon>Eumycetozoa</taxon>
        <taxon>Dictyostelia</taxon>
        <taxon>Dictyosteliales</taxon>
        <taxon>Dictyosteliaceae</taxon>
        <taxon>Dictyostelium</taxon>
    </lineage>
</organism>
<dbReference type="GO" id="GO:0004197">
    <property type="term" value="F:cysteine-type endopeptidase activity"/>
    <property type="evidence" value="ECO:0007669"/>
    <property type="project" value="InterPro"/>
</dbReference>
<evidence type="ECO:0000313" key="4">
    <source>
        <dbReference type="Proteomes" id="UP000001064"/>
    </source>
</evidence>
<dbReference type="InterPro" id="IPR011600">
    <property type="entry name" value="Pept_C14_caspase"/>
</dbReference>
<dbReference type="InParanoid" id="F0ZLR2"/>
<feature type="domain" description="Peptidase C14 caspase" evidence="2">
    <location>
        <begin position="46"/>
        <end position="272"/>
    </location>
</feature>
<dbReference type="VEuPathDB" id="AmoebaDB:DICPUDRAFT_79158"/>
<dbReference type="GeneID" id="10501784"/>
<dbReference type="OrthoDB" id="10589303at2759"/>
<dbReference type="GO" id="GO:0006508">
    <property type="term" value="P:proteolysis"/>
    <property type="evidence" value="ECO:0007669"/>
    <property type="project" value="InterPro"/>
</dbReference>
<feature type="region of interest" description="Disordered" evidence="1">
    <location>
        <begin position="363"/>
        <end position="404"/>
    </location>
</feature>
<dbReference type="RefSeq" id="XP_003288366.1">
    <property type="nucleotide sequence ID" value="XM_003288318.1"/>
</dbReference>
<dbReference type="Gene3D" id="3.40.50.1460">
    <property type="match status" value="1"/>
</dbReference>
<feature type="region of interest" description="Disordered" evidence="1">
    <location>
        <begin position="473"/>
        <end position="502"/>
    </location>
</feature>
<dbReference type="Pfam" id="PF00656">
    <property type="entry name" value="Peptidase_C14"/>
    <property type="match status" value="1"/>
</dbReference>
<dbReference type="KEGG" id="dpp:DICPUDRAFT_79158"/>
<reference evidence="4" key="1">
    <citation type="journal article" date="2011" name="Genome Biol.">
        <title>Comparative genomics of the social amoebae Dictyostelium discoideum and Dictyostelium purpureum.</title>
        <authorList>
            <consortium name="US DOE Joint Genome Institute (JGI-PGF)"/>
            <person name="Sucgang R."/>
            <person name="Kuo A."/>
            <person name="Tian X."/>
            <person name="Salerno W."/>
            <person name="Parikh A."/>
            <person name="Feasley C.L."/>
            <person name="Dalin E."/>
            <person name="Tu H."/>
            <person name="Huang E."/>
            <person name="Barry K."/>
            <person name="Lindquist E."/>
            <person name="Shapiro H."/>
            <person name="Bruce D."/>
            <person name="Schmutz J."/>
            <person name="Salamov A."/>
            <person name="Fey P."/>
            <person name="Gaudet P."/>
            <person name="Anjard C."/>
            <person name="Babu M.M."/>
            <person name="Basu S."/>
            <person name="Bushmanova Y."/>
            <person name="van der Wel H."/>
            <person name="Katoh-Kurasawa M."/>
            <person name="Dinh C."/>
            <person name="Coutinho P.M."/>
            <person name="Saito T."/>
            <person name="Elias M."/>
            <person name="Schaap P."/>
            <person name="Kay R.R."/>
            <person name="Henrissat B."/>
            <person name="Eichinger L."/>
            <person name="Rivero F."/>
            <person name="Putnam N.H."/>
            <person name="West C.M."/>
            <person name="Loomis W.F."/>
            <person name="Chisholm R.L."/>
            <person name="Shaulsky G."/>
            <person name="Strassmann J.E."/>
            <person name="Queller D.C."/>
            <person name="Kuspa A."/>
            <person name="Grigoriev I.V."/>
        </authorList>
    </citation>
    <scope>NUCLEOTIDE SEQUENCE [LARGE SCALE GENOMIC DNA]</scope>
    <source>
        <strain evidence="4">QSDP1</strain>
    </source>
</reference>
<protein>
    <recommendedName>
        <fullName evidence="2">Peptidase C14 caspase domain-containing protein</fullName>
    </recommendedName>
</protein>
<name>F0ZLR2_DICPU</name>
<accession>F0ZLR2</accession>
<keyword evidence="4" id="KW-1185">Reference proteome</keyword>
<gene>
    <name evidence="3" type="ORF">DICPUDRAFT_79158</name>
</gene>
<dbReference type="PANTHER" id="PTHR22576">
    <property type="entry name" value="MUCOSA ASSOCIATED LYMPHOID TISSUE LYMPHOMA TRANSLOCATION PROTEIN 1/PARACASPASE"/>
    <property type="match status" value="1"/>
</dbReference>
<dbReference type="EMBL" id="GL871071">
    <property type="protein sequence ID" value="EGC35114.1"/>
    <property type="molecule type" value="Genomic_DNA"/>
</dbReference>
<dbReference type="FunCoup" id="F0ZLR2">
    <property type="interactions" value="937"/>
</dbReference>